<dbReference type="InterPro" id="IPR019277">
    <property type="entry name" value="DUF2304"/>
</dbReference>
<sequence>MDANQILIKTVLITVFAVLGLVILLPRRGARGMAIRRLTLVLVMVSAVIAVIFPNLTNSVAAVLGVGRGTDLLLYGLIVVFLGFAVTSSAHNRRLDRQITDLARQIALTEATTAHDGRTPTEDGSPA</sequence>
<keyword evidence="3" id="KW-1185">Reference proteome</keyword>
<feature type="transmembrane region" description="Helical" evidence="1">
    <location>
        <begin position="72"/>
        <end position="90"/>
    </location>
</feature>
<dbReference type="OrthoDB" id="8904808at2"/>
<name>A0A4Y8JVQ1_9MICO</name>
<dbReference type="AlphaFoldDB" id="A0A4Y8JVQ1"/>
<comment type="caution">
    <text evidence="2">The sequence shown here is derived from an EMBL/GenBank/DDBJ whole genome shotgun (WGS) entry which is preliminary data.</text>
</comment>
<keyword evidence="1" id="KW-0472">Membrane</keyword>
<keyword evidence="1" id="KW-1133">Transmembrane helix</keyword>
<keyword evidence="1" id="KW-0812">Transmembrane</keyword>
<evidence type="ECO:0000313" key="2">
    <source>
        <dbReference type="EMBL" id="TFD29403.1"/>
    </source>
</evidence>
<evidence type="ECO:0000313" key="3">
    <source>
        <dbReference type="Proteomes" id="UP000297472"/>
    </source>
</evidence>
<accession>A0A4Y8JVQ1</accession>
<evidence type="ECO:0000256" key="1">
    <source>
        <dbReference type="SAM" id="Phobius"/>
    </source>
</evidence>
<dbReference type="Proteomes" id="UP000297472">
    <property type="component" value="Unassembled WGS sequence"/>
</dbReference>
<dbReference type="Pfam" id="PF10066">
    <property type="entry name" value="DUF2304"/>
    <property type="match status" value="1"/>
</dbReference>
<feature type="transmembrane region" description="Helical" evidence="1">
    <location>
        <begin position="38"/>
        <end position="66"/>
    </location>
</feature>
<proteinExistence type="predicted"/>
<feature type="transmembrane region" description="Helical" evidence="1">
    <location>
        <begin position="6"/>
        <end position="26"/>
    </location>
</feature>
<organism evidence="2 3">
    <name type="scientific">Cryobacterium cryoconiti</name>
    <dbReference type="NCBI Taxonomy" id="1259239"/>
    <lineage>
        <taxon>Bacteria</taxon>
        <taxon>Bacillati</taxon>
        <taxon>Actinomycetota</taxon>
        <taxon>Actinomycetes</taxon>
        <taxon>Micrococcales</taxon>
        <taxon>Microbacteriaceae</taxon>
        <taxon>Cryobacterium</taxon>
    </lineage>
</organism>
<gene>
    <name evidence="2" type="ORF">E3T49_10405</name>
</gene>
<dbReference type="EMBL" id="SOHA01000032">
    <property type="protein sequence ID" value="TFD29403.1"/>
    <property type="molecule type" value="Genomic_DNA"/>
</dbReference>
<reference evidence="2 3" key="1">
    <citation type="submission" date="2019-03" db="EMBL/GenBank/DDBJ databases">
        <title>Genomics of glacier-inhabiting Cryobacterium strains.</title>
        <authorList>
            <person name="Liu Q."/>
            <person name="Xin Y.-H."/>
        </authorList>
    </citation>
    <scope>NUCLEOTIDE SEQUENCE [LARGE SCALE GENOMIC DNA]</scope>
    <source>
        <strain evidence="2 3">TMT1-51</strain>
    </source>
</reference>
<protein>
    <submittedName>
        <fullName evidence="2">DUF2304 domain-containing protein</fullName>
    </submittedName>
</protein>